<dbReference type="STRING" id="1122192.SAMN02745673_00782"/>
<protein>
    <submittedName>
        <fullName evidence="2">Uncharacterized enzyme involved in biosynthesis of extracellular polysaccharides</fullName>
    </submittedName>
</protein>
<dbReference type="InterPro" id="IPR007138">
    <property type="entry name" value="ABM_dom"/>
</dbReference>
<dbReference type="InterPro" id="IPR011008">
    <property type="entry name" value="Dimeric_a/b-barrel"/>
</dbReference>
<sequence length="95" mass="10253">MIVITRYTVSPNDADDFVARAREALGALSRRPGFKEGSVGRAADDPDLWTVVTSWEGAGYYRRALSDFDVKVAAVPLLALAHDEPSAFEVVATSP</sequence>
<gene>
    <name evidence="2" type="ORF">SAMN02745673_00782</name>
</gene>
<proteinExistence type="predicted"/>
<evidence type="ECO:0000313" key="2">
    <source>
        <dbReference type="EMBL" id="SJZ56904.1"/>
    </source>
</evidence>
<dbReference type="SUPFAM" id="SSF54909">
    <property type="entry name" value="Dimeric alpha+beta barrel"/>
    <property type="match status" value="1"/>
</dbReference>
<dbReference type="Pfam" id="PF03992">
    <property type="entry name" value="ABM"/>
    <property type="match status" value="1"/>
</dbReference>
<feature type="domain" description="ABM" evidence="1">
    <location>
        <begin position="2"/>
        <end position="56"/>
    </location>
</feature>
<dbReference type="Proteomes" id="UP000190637">
    <property type="component" value="Unassembled WGS sequence"/>
</dbReference>
<dbReference type="RefSeq" id="WP_078760204.1">
    <property type="nucleotide sequence ID" value="NZ_FUWS01000002.1"/>
</dbReference>
<organism evidence="2 3">
    <name type="scientific">Marinactinospora thermotolerans DSM 45154</name>
    <dbReference type="NCBI Taxonomy" id="1122192"/>
    <lineage>
        <taxon>Bacteria</taxon>
        <taxon>Bacillati</taxon>
        <taxon>Actinomycetota</taxon>
        <taxon>Actinomycetes</taxon>
        <taxon>Streptosporangiales</taxon>
        <taxon>Nocardiopsidaceae</taxon>
        <taxon>Marinactinospora</taxon>
    </lineage>
</organism>
<keyword evidence="3" id="KW-1185">Reference proteome</keyword>
<dbReference type="AlphaFoldDB" id="A0A1T4LR36"/>
<evidence type="ECO:0000313" key="3">
    <source>
        <dbReference type="Proteomes" id="UP000190637"/>
    </source>
</evidence>
<reference evidence="2 3" key="1">
    <citation type="submission" date="2017-02" db="EMBL/GenBank/DDBJ databases">
        <authorList>
            <person name="Peterson S.W."/>
        </authorList>
    </citation>
    <scope>NUCLEOTIDE SEQUENCE [LARGE SCALE GENOMIC DNA]</scope>
    <source>
        <strain evidence="2 3">DSM 45154</strain>
    </source>
</reference>
<evidence type="ECO:0000259" key="1">
    <source>
        <dbReference type="Pfam" id="PF03992"/>
    </source>
</evidence>
<accession>A0A1T4LR36</accession>
<name>A0A1T4LR36_9ACTN</name>
<dbReference type="OrthoDB" id="5193042at2"/>
<dbReference type="Gene3D" id="3.30.70.100">
    <property type="match status" value="1"/>
</dbReference>
<dbReference type="EMBL" id="FUWS01000002">
    <property type="protein sequence ID" value="SJZ56904.1"/>
    <property type="molecule type" value="Genomic_DNA"/>
</dbReference>